<organism evidence="2 3">
    <name type="scientific">Pontibacter aydingkolensis</name>
    <dbReference type="NCBI Taxonomy" id="1911536"/>
    <lineage>
        <taxon>Bacteria</taxon>
        <taxon>Pseudomonadati</taxon>
        <taxon>Bacteroidota</taxon>
        <taxon>Cytophagia</taxon>
        <taxon>Cytophagales</taxon>
        <taxon>Hymenobacteraceae</taxon>
        <taxon>Pontibacter</taxon>
    </lineage>
</organism>
<dbReference type="InterPro" id="IPR011051">
    <property type="entry name" value="RmlC_Cupin_sf"/>
</dbReference>
<dbReference type="Gene3D" id="2.60.120.10">
    <property type="entry name" value="Jelly Rolls"/>
    <property type="match status" value="1"/>
</dbReference>
<dbReference type="EMBL" id="JAHYXK010000009">
    <property type="protein sequence ID" value="MBW7467797.1"/>
    <property type="molecule type" value="Genomic_DNA"/>
</dbReference>
<dbReference type="Pfam" id="PF12973">
    <property type="entry name" value="Cupin_7"/>
    <property type="match status" value="1"/>
</dbReference>
<dbReference type="InterPro" id="IPR014710">
    <property type="entry name" value="RmlC-like_jellyroll"/>
</dbReference>
<reference evidence="2 3" key="1">
    <citation type="journal article" date="2016" name="Int. J. Syst. Evol. Microbiol.">
        <title>Pontibacter aydingkolensis sp. nov., isolated from soil of a salt lake.</title>
        <authorList>
            <person name="Osman G."/>
            <person name="Zhang T."/>
            <person name="Lou K."/>
            <person name="Gao Y."/>
            <person name="Chang W."/>
            <person name="Lin Q."/>
            <person name="Yang H.M."/>
            <person name="Huo X.D."/>
            <person name="Wang N."/>
        </authorList>
    </citation>
    <scope>NUCLEOTIDE SEQUENCE [LARGE SCALE GENOMIC DNA]</scope>
    <source>
        <strain evidence="2 3">KACC 19255</strain>
    </source>
</reference>
<protein>
    <submittedName>
        <fullName evidence="2">Cupin domain-containing protein</fullName>
    </submittedName>
</protein>
<proteinExistence type="predicted"/>
<keyword evidence="3" id="KW-1185">Reference proteome</keyword>
<evidence type="ECO:0000313" key="2">
    <source>
        <dbReference type="EMBL" id="MBW7467797.1"/>
    </source>
</evidence>
<dbReference type="InterPro" id="IPR025979">
    <property type="entry name" value="ChrR-like_cupin_dom"/>
</dbReference>
<evidence type="ECO:0000313" key="3">
    <source>
        <dbReference type="Proteomes" id="UP000813018"/>
    </source>
</evidence>
<evidence type="ECO:0000259" key="1">
    <source>
        <dbReference type="Pfam" id="PF12973"/>
    </source>
</evidence>
<feature type="domain" description="ChrR-like cupin" evidence="1">
    <location>
        <begin position="7"/>
        <end position="102"/>
    </location>
</feature>
<comment type="caution">
    <text evidence="2">The sequence shown here is derived from an EMBL/GenBank/DDBJ whole genome shotgun (WGS) entry which is preliminary data.</text>
</comment>
<dbReference type="SUPFAM" id="SSF51182">
    <property type="entry name" value="RmlC-like cupins"/>
    <property type="match status" value="1"/>
</dbReference>
<sequence length="108" mass="11948">MTDIKHINSHTESWKTVTEGVEMLVLRAEPGENRVLLRLAPGRAYPVHDHAVAEEVFILEGIYVDADADKEKQYGPGSYLYYAPGSRHKATTTSGCTFLVMNAKQAPS</sequence>
<dbReference type="Proteomes" id="UP000813018">
    <property type="component" value="Unassembled WGS sequence"/>
</dbReference>
<gene>
    <name evidence="2" type="ORF">K0O23_12035</name>
</gene>
<name>A0ABS7CVG8_9BACT</name>
<dbReference type="RefSeq" id="WP_219877677.1">
    <property type="nucleotide sequence ID" value="NZ_JAHYXK010000009.1"/>
</dbReference>
<accession>A0ABS7CVG8</accession>